<name>A0A157ZQS3_9BURK</name>
<organism evidence="2 3">
    <name type="scientific">Caballeronia ptereochthonis</name>
    <dbReference type="NCBI Taxonomy" id="1777144"/>
    <lineage>
        <taxon>Bacteria</taxon>
        <taxon>Pseudomonadati</taxon>
        <taxon>Pseudomonadota</taxon>
        <taxon>Betaproteobacteria</taxon>
        <taxon>Burkholderiales</taxon>
        <taxon>Burkholderiaceae</taxon>
        <taxon>Caballeronia</taxon>
    </lineage>
</organism>
<feature type="region of interest" description="Disordered" evidence="1">
    <location>
        <begin position="95"/>
        <end position="119"/>
    </location>
</feature>
<protein>
    <submittedName>
        <fullName evidence="2">Uncharacterized protein</fullName>
    </submittedName>
</protein>
<accession>A0A157ZQS3</accession>
<gene>
    <name evidence="2" type="ORF">AWB83_00835</name>
</gene>
<evidence type="ECO:0000256" key="1">
    <source>
        <dbReference type="SAM" id="MobiDB-lite"/>
    </source>
</evidence>
<evidence type="ECO:0000313" key="2">
    <source>
        <dbReference type="EMBL" id="SAK47307.1"/>
    </source>
</evidence>
<keyword evidence="3" id="KW-1185">Reference proteome</keyword>
<sequence>MRLSRRGREVNGLNARTLKVSRPVQGLLAVTIGLIVFVQWRASKDETPARPAPAPAAASASAASAASAAAPVQAAGSGDASAPAEAAAPASEVNLFPGQTWQPPPPPPPPPVPAAKLPPPEPPPLPFVVRSLWLDPRGDFYAVLAGAGKEFALCAACQKKGFLRRGDVILNAYRIEEIDRQHVKFTYLPLKRQQQLSFGEPR</sequence>
<comment type="caution">
    <text evidence="2">The sequence shown here is derived from an EMBL/GenBank/DDBJ whole genome shotgun (WGS) entry which is preliminary data.</text>
</comment>
<evidence type="ECO:0000313" key="3">
    <source>
        <dbReference type="Proteomes" id="UP000054978"/>
    </source>
</evidence>
<dbReference type="Proteomes" id="UP000054978">
    <property type="component" value="Unassembled WGS sequence"/>
</dbReference>
<dbReference type="AlphaFoldDB" id="A0A157ZQS3"/>
<feature type="compositionally biased region" description="Pro residues" evidence="1">
    <location>
        <begin position="102"/>
        <end position="119"/>
    </location>
</feature>
<proteinExistence type="predicted"/>
<dbReference type="EMBL" id="FCOB02000003">
    <property type="protein sequence ID" value="SAK47307.1"/>
    <property type="molecule type" value="Genomic_DNA"/>
</dbReference>
<reference evidence="2" key="1">
    <citation type="submission" date="2016-01" db="EMBL/GenBank/DDBJ databases">
        <authorList>
            <person name="Peeters C."/>
        </authorList>
    </citation>
    <scope>NUCLEOTIDE SEQUENCE [LARGE SCALE GENOMIC DNA]</scope>
    <source>
        <strain evidence="2">LMG 29326</strain>
    </source>
</reference>
<dbReference type="STRING" id="1777144.AWB83_00835"/>